<name>A0A9P5TAB4_9AGAM</name>
<evidence type="ECO:0000256" key="6">
    <source>
        <dbReference type="ARBA" id="ARBA00023002"/>
    </source>
</evidence>
<keyword evidence="8" id="KW-0627">Porphyrin biosynthesis</keyword>
<dbReference type="FunFam" id="3.40.1010.10:FF:000006">
    <property type="entry name" value="Siroheme synthase, putative"/>
    <property type="match status" value="1"/>
</dbReference>
<dbReference type="GO" id="GO:0032259">
    <property type="term" value="P:methylation"/>
    <property type="evidence" value="ECO:0007669"/>
    <property type="project" value="UniProtKB-KW"/>
</dbReference>
<keyword evidence="3 14" id="KW-0489">Methyltransferase</keyword>
<evidence type="ECO:0000256" key="2">
    <source>
        <dbReference type="ARBA" id="ARBA00022481"/>
    </source>
</evidence>
<dbReference type="OrthoDB" id="508204at2759"/>
<organism evidence="14 15">
    <name type="scientific">Russula ochroleuca</name>
    <dbReference type="NCBI Taxonomy" id="152965"/>
    <lineage>
        <taxon>Eukaryota</taxon>
        <taxon>Fungi</taxon>
        <taxon>Dikarya</taxon>
        <taxon>Basidiomycota</taxon>
        <taxon>Agaricomycotina</taxon>
        <taxon>Agaricomycetes</taxon>
        <taxon>Russulales</taxon>
        <taxon>Russulaceae</taxon>
        <taxon>Russula</taxon>
    </lineage>
</organism>
<dbReference type="Proteomes" id="UP000759537">
    <property type="component" value="Unassembled WGS sequence"/>
</dbReference>
<dbReference type="Gene3D" id="3.30.950.10">
    <property type="entry name" value="Methyltransferase, Cobalt-precorrin-4 Transmethylase, Domain 2"/>
    <property type="match status" value="1"/>
</dbReference>
<dbReference type="InterPro" id="IPR000878">
    <property type="entry name" value="4pyrrol_Mease"/>
</dbReference>
<evidence type="ECO:0000256" key="5">
    <source>
        <dbReference type="ARBA" id="ARBA00022691"/>
    </source>
</evidence>
<comment type="similarity">
    <text evidence="9">In the N-terminal section; belongs to the precorrin methyltransferase family.</text>
</comment>
<keyword evidence="5" id="KW-0949">S-adenosyl-L-methionine</keyword>
<dbReference type="InterPro" id="IPR006366">
    <property type="entry name" value="CobA/CysG_C"/>
</dbReference>
<feature type="domain" description="Siroheme biosynthesis protein Met8 C-terminal" evidence="12">
    <location>
        <begin position="253"/>
        <end position="290"/>
    </location>
</feature>
<evidence type="ECO:0000256" key="10">
    <source>
        <dbReference type="SAM" id="MobiDB-lite"/>
    </source>
</evidence>
<dbReference type="InterPro" id="IPR035996">
    <property type="entry name" value="4pyrrol_Methylase_sf"/>
</dbReference>
<dbReference type="AlphaFoldDB" id="A0A9P5TAB4"/>
<feature type="compositionally biased region" description="Basic and acidic residues" evidence="10">
    <location>
        <begin position="225"/>
        <end position="236"/>
    </location>
</feature>
<reference evidence="14" key="2">
    <citation type="journal article" date="2020" name="Nat. Commun.">
        <title>Large-scale genome sequencing of mycorrhizal fungi provides insights into the early evolution of symbiotic traits.</title>
        <authorList>
            <person name="Miyauchi S."/>
            <person name="Kiss E."/>
            <person name="Kuo A."/>
            <person name="Drula E."/>
            <person name="Kohler A."/>
            <person name="Sanchez-Garcia M."/>
            <person name="Morin E."/>
            <person name="Andreopoulos B."/>
            <person name="Barry K.W."/>
            <person name="Bonito G."/>
            <person name="Buee M."/>
            <person name="Carver A."/>
            <person name="Chen C."/>
            <person name="Cichocki N."/>
            <person name="Clum A."/>
            <person name="Culley D."/>
            <person name="Crous P.W."/>
            <person name="Fauchery L."/>
            <person name="Girlanda M."/>
            <person name="Hayes R.D."/>
            <person name="Keri Z."/>
            <person name="LaButti K."/>
            <person name="Lipzen A."/>
            <person name="Lombard V."/>
            <person name="Magnuson J."/>
            <person name="Maillard F."/>
            <person name="Murat C."/>
            <person name="Nolan M."/>
            <person name="Ohm R.A."/>
            <person name="Pangilinan J."/>
            <person name="Pereira M.F."/>
            <person name="Perotto S."/>
            <person name="Peter M."/>
            <person name="Pfister S."/>
            <person name="Riley R."/>
            <person name="Sitrit Y."/>
            <person name="Stielow J.B."/>
            <person name="Szollosi G."/>
            <person name="Zifcakova L."/>
            <person name="Stursova M."/>
            <person name="Spatafora J.W."/>
            <person name="Tedersoo L."/>
            <person name="Vaario L.M."/>
            <person name="Yamada A."/>
            <person name="Yan M."/>
            <person name="Wang P."/>
            <person name="Xu J."/>
            <person name="Bruns T."/>
            <person name="Baldrian P."/>
            <person name="Vilgalys R."/>
            <person name="Dunand C."/>
            <person name="Henrissat B."/>
            <person name="Grigoriev I.V."/>
            <person name="Hibbett D."/>
            <person name="Nagy L.G."/>
            <person name="Martin F.M."/>
        </authorList>
    </citation>
    <scope>NUCLEOTIDE SEQUENCE</scope>
    <source>
        <strain evidence="14">Prilba</strain>
    </source>
</reference>
<feature type="domain" description="Siroheme synthase central" evidence="13">
    <location>
        <begin position="180"/>
        <end position="204"/>
    </location>
</feature>
<dbReference type="EC" id="1.3.1.76" evidence="1"/>
<proteinExistence type="inferred from homology"/>
<evidence type="ECO:0000259" key="11">
    <source>
        <dbReference type="Pfam" id="PF00590"/>
    </source>
</evidence>
<sequence>MHHPSTHAMFPEVQDGASLLLAFHARPQTAVLILGGDQLAATRAFSALEANYEVVIMAPRSCASVCEELAWRADHAQLTIVDSESGTPRKGDSPNNTPVTSEEHDAHALGSYLDAHLSVRLVFVTDTVLGGGTPTPRRNRASAEKIYGMCRARRVPVNVTDMPDLCDFTLPSAHRMPGTPLQLAVTTNGQGCRLGARIRRELVARLPHDAGTAVKRVGELRRLARAEGEADDEHHTTTPNRPVPQRNLTGEETDAERSARRMRWVAQISEYWSYSHLSNLTKEGMENILSGDGLGVPSESARCDIGKSSRHGLSVAPSSHRGAIFLVGSGPGHPGLLTVATHDVLTKQANLVLSDKLVPEAVLDLIPKSVDIRIARKFPGNAEGAQQEMMEAAVDAASRGLTVVRLKQGDPTVYGRVGEEILYFRERGYESVVVPGISSALAGPVLAGIPITQRGAAESFIVCTGVGRQGQDVVLPGYERTRTLIILMGVARIGQVLETLLTPHTAGRRDGPPYPAHTPIAIIERASMPDQRVITSTLTHITTALESNGSQRPPGMIVVGWSVLSLWASGDVTILNKGAEQEDESRIERWLGGQSWRVIEGFIGGWERV</sequence>
<feature type="region of interest" description="Disordered" evidence="10">
    <location>
        <begin position="225"/>
        <end position="258"/>
    </location>
</feature>
<protein>
    <recommendedName>
        <fullName evidence="1">precorrin-2 dehydrogenase</fullName>
        <ecNumber evidence="1">1.3.1.76</ecNumber>
    </recommendedName>
</protein>
<dbReference type="SUPFAM" id="SSF53790">
    <property type="entry name" value="Tetrapyrrole methylase"/>
    <property type="match status" value="1"/>
</dbReference>
<dbReference type="GO" id="GO:0043115">
    <property type="term" value="F:precorrin-2 dehydrogenase activity"/>
    <property type="evidence" value="ECO:0007669"/>
    <property type="project" value="UniProtKB-EC"/>
</dbReference>
<dbReference type="Gene3D" id="3.40.50.720">
    <property type="entry name" value="NAD(P)-binding Rossmann-like Domain"/>
    <property type="match status" value="1"/>
</dbReference>
<feature type="region of interest" description="Disordered" evidence="10">
    <location>
        <begin position="82"/>
        <end position="104"/>
    </location>
</feature>
<accession>A0A9P5TAB4</accession>
<dbReference type="CDD" id="cd11642">
    <property type="entry name" value="SUMT"/>
    <property type="match status" value="1"/>
</dbReference>
<evidence type="ECO:0000256" key="3">
    <source>
        <dbReference type="ARBA" id="ARBA00022603"/>
    </source>
</evidence>
<dbReference type="Pfam" id="PF00590">
    <property type="entry name" value="TP_methylase"/>
    <property type="match status" value="1"/>
</dbReference>
<keyword evidence="15" id="KW-1185">Reference proteome</keyword>
<dbReference type="PANTHER" id="PTHR45790">
    <property type="entry name" value="SIROHEME SYNTHASE-RELATED"/>
    <property type="match status" value="1"/>
</dbReference>
<dbReference type="Pfam" id="PF13241">
    <property type="entry name" value="NAD_binding_7"/>
    <property type="match status" value="1"/>
</dbReference>
<reference evidence="14" key="1">
    <citation type="submission" date="2019-10" db="EMBL/GenBank/DDBJ databases">
        <authorList>
            <consortium name="DOE Joint Genome Institute"/>
            <person name="Kuo A."/>
            <person name="Miyauchi S."/>
            <person name="Kiss E."/>
            <person name="Drula E."/>
            <person name="Kohler A."/>
            <person name="Sanchez-Garcia M."/>
            <person name="Andreopoulos B."/>
            <person name="Barry K.W."/>
            <person name="Bonito G."/>
            <person name="Buee M."/>
            <person name="Carver A."/>
            <person name="Chen C."/>
            <person name="Cichocki N."/>
            <person name="Clum A."/>
            <person name="Culley D."/>
            <person name="Crous P.W."/>
            <person name="Fauchery L."/>
            <person name="Girlanda M."/>
            <person name="Hayes R."/>
            <person name="Keri Z."/>
            <person name="LaButti K."/>
            <person name="Lipzen A."/>
            <person name="Lombard V."/>
            <person name="Magnuson J."/>
            <person name="Maillard F."/>
            <person name="Morin E."/>
            <person name="Murat C."/>
            <person name="Nolan M."/>
            <person name="Ohm R."/>
            <person name="Pangilinan J."/>
            <person name="Pereira M."/>
            <person name="Perotto S."/>
            <person name="Peter M."/>
            <person name="Riley R."/>
            <person name="Sitrit Y."/>
            <person name="Stielow B."/>
            <person name="Szollosi G."/>
            <person name="Zifcakova L."/>
            <person name="Stursova M."/>
            <person name="Spatafora J.W."/>
            <person name="Tedersoo L."/>
            <person name="Vaario L.-M."/>
            <person name="Yamada A."/>
            <person name="Yan M."/>
            <person name="Wang P."/>
            <person name="Xu J."/>
            <person name="Bruns T."/>
            <person name="Baldrian P."/>
            <person name="Vilgalys R."/>
            <person name="Henrissat B."/>
            <person name="Grigoriev I.V."/>
            <person name="Hibbett D."/>
            <person name="Nagy L.G."/>
            <person name="Martin F.M."/>
        </authorList>
    </citation>
    <scope>NUCLEOTIDE SEQUENCE</scope>
    <source>
        <strain evidence="14">Prilba</strain>
    </source>
</reference>
<evidence type="ECO:0000256" key="7">
    <source>
        <dbReference type="ARBA" id="ARBA00023027"/>
    </source>
</evidence>
<evidence type="ECO:0000313" key="15">
    <source>
        <dbReference type="Proteomes" id="UP000759537"/>
    </source>
</evidence>
<evidence type="ECO:0000256" key="8">
    <source>
        <dbReference type="ARBA" id="ARBA00023244"/>
    </source>
</evidence>
<keyword evidence="6" id="KW-0560">Oxidoreductase</keyword>
<dbReference type="PANTHER" id="PTHR45790:SF6">
    <property type="entry name" value="UROPORPHYRINOGEN-III C-METHYLTRANSFERASE"/>
    <property type="match status" value="1"/>
</dbReference>
<dbReference type="InterPro" id="IPR028281">
    <property type="entry name" value="Sirohaem_synthase_central"/>
</dbReference>
<evidence type="ECO:0000259" key="12">
    <source>
        <dbReference type="Pfam" id="PF14823"/>
    </source>
</evidence>
<dbReference type="InterPro" id="IPR014776">
    <property type="entry name" value="4pyrrole_Mease_sub2"/>
</dbReference>
<evidence type="ECO:0000256" key="1">
    <source>
        <dbReference type="ARBA" id="ARBA00012400"/>
    </source>
</evidence>
<keyword evidence="7" id="KW-0520">NAD</keyword>
<dbReference type="InterPro" id="IPR028162">
    <property type="entry name" value="Met8_C"/>
</dbReference>
<gene>
    <name evidence="14" type="ORF">DFH94DRAFT_732473</name>
</gene>
<evidence type="ECO:0000259" key="13">
    <source>
        <dbReference type="Pfam" id="PF14824"/>
    </source>
</evidence>
<evidence type="ECO:0000313" key="14">
    <source>
        <dbReference type="EMBL" id="KAF8481704.1"/>
    </source>
</evidence>
<dbReference type="SUPFAM" id="SSF75615">
    <property type="entry name" value="Siroheme synthase middle domains-like"/>
    <property type="match status" value="1"/>
</dbReference>
<keyword evidence="2" id="KW-0488">Methylation</keyword>
<evidence type="ECO:0000256" key="9">
    <source>
        <dbReference type="ARBA" id="ARBA00035662"/>
    </source>
</evidence>
<dbReference type="EMBL" id="WHVB01000006">
    <property type="protein sequence ID" value="KAF8481704.1"/>
    <property type="molecule type" value="Genomic_DNA"/>
</dbReference>
<dbReference type="InterPro" id="IPR014777">
    <property type="entry name" value="4pyrrole_Mease_sub1"/>
</dbReference>
<dbReference type="Pfam" id="PF14824">
    <property type="entry name" value="Sirohm_synth_M"/>
    <property type="match status" value="1"/>
</dbReference>
<dbReference type="GO" id="GO:0019354">
    <property type="term" value="P:siroheme biosynthetic process"/>
    <property type="evidence" value="ECO:0007669"/>
    <property type="project" value="InterPro"/>
</dbReference>
<dbReference type="InterPro" id="IPR050161">
    <property type="entry name" value="Siro_Cobalamin_biosynth"/>
</dbReference>
<dbReference type="GO" id="GO:0004851">
    <property type="term" value="F:uroporphyrin-III C-methyltransferase activity"/>
    <property type="evidence" value="ECO:0007669"/>
    <property type="project" value="TreeGrafter"/>
</dbReference>
<dbReference type="Pfam" id="PF14823">
    <property type="entry name" value="Sirohm_synth_C"/>
    <property type="match status" value="1"/>
</dbReference>
<comment type="caution">
    <text evidence="14">The sequence shown here is derived from an EMBL/GenBank/DDBJ whole genome shotgun (WGS) entry which is preliminary data.</text>
</comment>
<dbReference type="Gene3D" id="3.40.1010.10">
    <property type="entry name" value="Cobalt-precorrin-4 Transmethylase, Domain 1"/>
    <property type="match status" value="1"/>
</dbReference>
<feature type="domain" description="Tetrapyrrole methylase" evidence="11">
    <location>
        <begin position="324"/>
        <end position="541"/>
    </location>
</feature>
<evidence type="ECO:0000256" key="4">
    <source>
        <dbReference type="ARBA" id="ARBA00022679"/>
    </source>
</evidence>
<keyword evidence="4" id="KW-0808">Transferase</keyword>